<name>A0ABT7PSX7_9BACT</name>
<proteinExistence type="predicted"/>
<reference evidence="1 2" key="1">
    <citation type="submission" date="2023-06" db="EMBL/GenBank/DDBJ databases">
        <title>Roseiconus lacunae JC819 isolated from Gulf of Mannar region, Tamil Nadu.</title>
        <authorList>
            <person name="Pk S."/>
            <person name="Ch S."/>
            <person name="Ch V.R."/>
        </authorList>
    </citation>
    <scope>NUCLEOTIDE SEQUENCE [LARGE SCALE GENOMIC DNA]</scope>
    <source>
        <strain evidence="1 2">JC819</strain>
    </source>
</reference>
<evidence type="ECO:0000313" key="1">
    <source>
        <dbReference type="EMBL" id="MDM4019596.1"/>
    </source>
</evidence>
<evidence type="ECO:0000313" key="2">
    <source>
        <dbReference type="Proteomes" id="UP001239462"/>
    </source>
</evidence>
<gene>
    <name evidence="1" type="ORF">QTN89_29350</name>
</gene>
<dbReference type="Proteomes" id="UP001239462">
    <property type="component" value="Unassembled WGS sequence"/>
</dbReference>
<dbReference type="RefSeq" id="WP_289167715.1">
    <property type="nucleotide sequence ID" value="NZ_JASZZN010000202.1"/>
</dbReference>
<keyword evidence="2" id="KW-1185">Reference proteome</keyword>
<accession>A0ABT7PSX7</accession>
<sequence length="73" mass="8022">DGNRKATNHVKNGSCGAVDSCVHDAWPQPRYHQRSSCYFTFVGPSPSSADQIRRLSLLLVLGPSRRDATSVSY</sequence>
<dbReference type="EMBL" id="JASZZN010000202">
    <property type="protein sequence ID" value="MDM4019596.1"/>
    <property type="molecule type" value="Genomic_DNA"/>
</dbReference>
<comment type="caution">
    <text evidence="1">The sequence shown here is derived from an EMBL/GenBank/DDBJ whole genome shotgun (WGS) entry which is preliminary data.</text>
</comment>
<feature type="non-terminal residue" evidence="1">
    <location>
        <position position="1"/>
    </location>
</feature>
<organism evidence="1 2">
    <name type="scientific">Roseiconus lacunae</name>
    <dbReference type="NCBI Taxonomy" id="2605694"/>
    <lineage>
        <taxon>Bacteria</taxon>
        <taxon>Pseudomonadati</taxon>
        <taxon>Planctomycetota</taxon>
        <taxon>Planctomycetia</taxon>
        <taxon>Pirellulales</taxon>
        <taxon>Pirellulaceae</taxon>
        <taxon>Roseiconus</taxon>
    </lineage>
</organism>
<protein>
    <submittedName>
        <fullName evidence="1">Uncharacterized protein</fullName>
    </submittedName>
</protein>